<dbReference type="STRING" id="1549855.AY555_05370"/>
<dbReference type="Proteomes" id="UP000076066">
    <property type="component" value="Chromosome"/>
</dbReference>
<evidence type="ECO:0000313" key="1">
    <source>
        <dbReference type="EMBL" id="AMW34702.1"/>
    </source>
</evidence>
<proteinExistence type="predicted"/>
<dbReference type="RefSeq" id="WP_066134400.1">
    <property type="nucleotide sequence ID" value="NZ_CP014525.1"/>
</dbReference>
<protein>
    <recommendedName>
        <fullName evidence="3">Class I SAM-dependent methyltransferase</fullName>
    </recommendedName>
</protein>
<gene>
    <name evidence="1" type="ORF">AY555_05370</name>
</gene>
<dbReference type="AlphaFoldDB" id="A0A143DD95"/>
<dbReference type="OrthoDB" id="5449792at2"/>
<dbReference type="EMBL" id="CP014525">
    <property type="protein sequence ID" value="AMW34702.1"/>
    <property type="molecule type" value="Genomic_DNA"/>
</dbReference>
<dbReference type="GeneID" id="53316582"/>
<evidence type="ECO:0008006" key="3">
    <source>
        <dbReference type="Google" id="ProtNLM"/>
    </source>
</evidence>
<evidence type="ECO:0000313" key="2">
    <source>
        <dbReference type="Proteomes" id="UP000076066"/>
    </source>
</evidence>
<name>A0A143DD95_9PROT</name>
<sequence length="279" mass="30294">MLMEALRHALIRCPPPLKAMGVLYDLLALESRYRRCRAAWEPHLQQARAGMLDLLGSQTGRGSIAVLGSGLLLDIPLDELCRRFDRVVLVDLFHMPAVRRRCASLPGVELVETDLTGVMVHWGTVQSGQELPVPVPGLPQADAVISANILSQLSFRLAGHAFATGLWTPDALACWECALKQAHVDALSRHQGGPAILLTDHTRILRSIVSGEDLTRSPLLSGVVLPEAVCQRTWAWTIAPAPEESRRHDVVHQVCIGRVDAAPPPPVQDSGVAASVQTR</sequence>
<keyword evidence="2" id="KW-1185">Reference proteome</keyword>
<accession>A0A143DD95</accession>
<dbReference type="KEGG" id="hjo:AY555_05370"/>
<organism evidence="1 2">
    <name type="scientific">Haematospirillum jordaniae</name>
    <dbReference type="NCBI Taxonomy" id="1549855"/>
    <lineage>
        <taxon>Bacteria</taxon>
        <taxon>Pseudomonadati</taxon>
        <taxon>Pseudomonadota</taxon>
        <taxon>Alphaproteobacteria</taxon>
        <taxon>Rhodospirillales</taxon>
        <taxon>Novispirillaceae</taxon>
        <taxon>Haematospirillum</taxon>
    </lineage>
</organism>
<reference evidence="1 2" key="1">
    <citation type="submission" date="2016-02" db="EMBL/GenBank/DDBJ databases">
        <title>Complete Genome of H5569, the type strain of the newly described species Haematospirillium jordaniae.</title>
        <authorList>
            <person name="Nicholson A.C."/>
            <person name="Humrighouse B.W."/>
            <person name="Loparov V."/>
            <person name="McQuiston J.R."/>
        </authorList>
    </citation>
    <scope>NUCLEOTIDE SEQUENCE [LARGE SCALE GENOMIC DNA]</scope>
    <source>
        <strain evidence="1 2">H5569</strain>
    </source>
</reference>